<proteinExistence type="inferred from homology"/>
<dbReference type="GO" id="GO:0008615">
    <property type="term" value="P:pyridoxine biosynthetic process"/>
    <property type="evidence" value="ECO:0007669"/>
    <property type="project" value="UniProtKB-UniRule"/>
</dbReference>
<evidence type="ECO:0000256" key="4">
    <source>
        <dbReference type="HAMAP-Rule" id="MF_00279"/>
    </source>
</evidence>
<organism evidence="6 7">
    <name type="scientific">Candidatus Mesenet longicola</name>
    <dbReference type="NCBI Taxonomy" id="1892558"/>
    <lineage>
        <taxon>Bacteria</taxon>
        <taxon>Pseudomonadati</taxon>
        <taxon>Pseudomonadota</taxon>
        <taxon>Alphaproteobacteria</taxon>
        <taxon>Rickettsiales</taxon>
        <taxon>Anaplasmataceae</taxon>
        <taxon>Candidatus Mesenet</taxon>
    </lineage>
</organism>
<comment type="subcellular location">
    <subcellularLocation>
        <location evidence="4">Cytoplasm</location>
    </subcellularLocation>
</comment>
<dbReference type="HAMAP" id="MF_00279">
    <property type="entry name" value="PdxJ"/>
    <property type="match status" value="1"/>
</dbReference>
<feature type="binding site" evidence="4">
    <location>
        <position position="106"/>
    </location>
    <ligand>
        <name>1-deoxy-D-xylulose 5-phosphate</name>
        <dbReference type="ChEBI" id="CHEBI:57792"/>
    </ligand>
</feature>
<evidence type="ECO:0000256" key="5">
    <source>
        <dbReference type="NCBIfam" id="TIGR00559"/>
    </source>
</evidence>
<keyword evidence="2 4" id="KW-0808">Transferase</keyword>
<comment type="similarity">
    <text evidence="4">Belongs to the PNP synthase family.</text>
</comment>
<protein>
    <recommendedName>
        <fullName evidence="4 5">Pyridoxine 5'-phosphate synthase</fullName>
        <shortName evidence="4">PNP synthase</shortName>
        <ecNumber evidence="4 5">2.6.99.2</ecNumber>
    </recommendedName>
</protein>
<feature type="active site" description="Proton acceptor" evidence="4">
    <location>
        <position position="76"/>
    </location>
</feature>
<feature type="binding site" evidence="4">
    <location>
        <position position="52"/>
    </location>
    <ligand>
        <name>1-deoxy-D-xylulose 5-phosphate</name>
        <dbReference type="ChEBI" id="CHEBI:57792"/>
    </ligand>
</feature>
<evidence type="ECO:0000313" key="6">
    <source>
        <dbReference type="EMBL" id="GHM59575.1"/>
    </source>
</evidence>
<comment type="function">
    <text evidence="4">Catalyzes the complicated ring closure reaction between the two acyclic compounds 1-deoxy-D-xylulose-5-phosphate (DXP) and 3-amino-2-oxopropyl phosphate (1-amino-acetone-3-phosphate or AAP) to form pyridoxine 5'-phosphate (PNP) and inorganic phosphate.</text>
</comment>
<dbReference type="InterPro" id="IPR036130">
    <property type="entry name" value="Pyridoxine-5'_phos_synth"/>
</dbReference>
<evidence type="ECO:0000256" key="2">
    <source>
        <dbReference type="ARBA" id="ARBA00022679"/>
    </source>
</evidence>
<keyword evidence="7" id="KW-1185">Reference proteome</keyword>
<dbReference type="UniPathway" id="UPA00244">
    <property type="reaction ID" value="UER00313"/>
</dbReference>
<comment type="pathway">
    <text evidence="4">Cofactor biosynthesis; pyridoxine 5'-phosphate biosynthesis; pyridoxine 5'-phosphate from D-erythrose 4-phosphate: step 5/5.</text>
</comment>
<dbReference type="Pfam" id="PF03740">
    <property type="entry name" value="PdxJ"/>
    <property type="match status" value="1"/>
</dbReference>
<feature type="active site" description="Proton acceptor" evidence="4">
    <location>
        <position position="50"/>
    </location>
</feature>
<dbReference type="Gene3D" id="3.20.20.70">
    <property type="entry name" value="Aldolase class I"/>
    <property type="match status" value="1"/>
</dbReference>
<feature type="site" description="Transition state stabilizer" evidence="4">
    <location>
        <position position="159"/>
    </location>
</feature>
<comment type="caution">
    <text evidence="6">The sequence shown here is derived from an EMBL/GenBank/DDBJ whole genome shotgun (WGS) entry which is preliminary data.</text>
</comment>
<accession>A0A8J3HVB7</accession>
<feature type="binding site" evidence="4">
    <location>
        <position position="25"/>
    </location>
    <ligand>
        <name>3-amino-2-oxopropyl phosphate</name>
        <dbReference type="ChEBI" id="CHEBI:57279"/>
    </ligand>
</feature>
<comment type="catalytic activity">
    <reaction evidence="4">
        <text>3-amino-2-oxopropyl phosphate + 1-deoxy-D-xylulose 5-phosphate = pyridoxine 5'-phosphate + phosphate + 2 H2O + H(+)</text>
        <dbReference type="Rhea" id="RHEA:15265"/>
        <dbReference type="ChEBI" id="CHEBI:15377"/>
        <dbReference type="ChEBI" id="CHEBI:15378"/>
        <dbReference type="ChEBI" id="CHEBI:43474"/>
        <dbReference type="ChEBI" id="CHEBI:57279"/>
        <dbReference type="ChEBI" id="CHEBI:57792"/>
        <dbReference type="ChEBI" id="CHEBI:58589"/>
        <dbReference type="EC" id="2.6.99.2"/>
    </reaction>
</comment>
<feature type="binding site" evidence="4">
    <location>
        <begin position="217"/>
        <end position="218"/>
    </location>
    <ligand>
        <name>3-amino-2-oxopropyl phosphate</name>
        <dbReference type="ChEBI" id="CHEBI:57279"/>
    </ligand>
</feature>
<evidence type="ECO:0000313" key="7">
    <source>
        <dbReference type="Proteomes" id="UP000637906"/>
    </source>
</evidence>
<dbReference type="NCBIfam" id="NF003625">
    <property type="entry name" value="PRK05265.1-3"/>
    <property type="match status" value="1"/>
</dbReference>
<name>A0A8J3HVB7_9RICK</name>
<dbReference type="InterPro" id="IPR004569">
    <property type="entry name" value="PyrdxlP_synth_PdxJ"/>
</dbReference>
<reference evidence="6 7" key="1">
    <citation type="journal article" date="2021" name="Microb. Ecol.">
        <title>Candidatus Mesenet longicola: Novel Endosymbionts of Brontispa longissima that Induce Cytoplasmic Incompatibility.</title>
        <authorList>
            <person name="Takano S."/>
            <person name="Gotoh Y."/>
            <person name="Hayashi T."/>
        </authorList>
    </citation>
    <scope>NUCLEOTIDE SEQUENCE [LARGE SCALE GENOMIC DNA]</scope>
    <source>
        <strain evidence="6">L5</strain>
    </source>
</reference>
<evidence type="ECO:0000256" key="1">
    <source>
        <dbReference type="ARBA" id="ARBA00022490"/>
    </source>
</evidence>
<feature type="binding site" evidence="4">
    <location>
        <begin position="16"/>
        <end position="17"/>
    </location>
    <ligand>
        <name>1-deoxy-D-xylulose 5-phosphate</name>
        <dbReference type="ChEBI" id="CHEBI:57792"/>
    </ligand>
</feature>
<dbReference type="NCBIfam" id="TIGR00559">
    <property type="entry name" value="pdxJ"/>
    <property type="match status" value="1"/>
</dbReference>
<feature type="active site" description="Proton donor" evidence="4">
    <location>
        <position position="195"/>
    </location>
</feature>
<keyword evidence="3 4" id="KW-0664">Pyridoxine biosynthesis</keyword>
<dbReference type="CDD" id="cd00003">
    <property type="entry name" value="PNPsynthase"/>
    <property type="match status" value="1"/>
</dbReference>
<dbReference type="GO" id="GO:0005829">
    <property type="term" value="C:cytosol"/>
    <property type="evidence" value="ECO:0007669"/>
    <property type="project" value="TreeGrafter"/>
</dbReference>
<dbReference type="NCBIfam" id="NF003627">
    <property type="entry name" value="PRK05265.1-5"/>
    <property type="match status" value="1"/>
</dbReference>
<dbReference type="EMBL" id="BNGU01000019">
    <property type="protein sequence ID" value="GHM59575.1"/>
    <property type="molecule type" value="Genomic_DNA"/>
</dbReference>
<sequence length="243" mass="27018">MDGKVMNDVLLGVNIDHVATLRNARGTSYPNPLDIALAAVSAGADFITVHLREDRRHIKDQDVRNLKNNIGKLNLEIAPTHEMLTIAKQIKPYSICIVPENRKEITTEGGLDLTNEDLRGELIILTKEAHELDIKVSLFVEPNIEQLKYVKELQADIVELHTGNYCNNPSAKELELITNAAKHLAEHKIECHAGHGLTYESAAIMAKIPHISALNIGHFLICSALFYGIEHSIKKMKAILTKN</sequence>
<dbReference type="InterPro" id="IPR013785">
    <property type="entry name" value="Aldolase_TIM"/>
</dbReference>
<dbReference type="AlphaFoldDB" id="A0A8J3HVB7"/>
<comment type="subunit">
    <text evidence="4">Homooctamer; tetramer of dimers.</text>
</comment>
<feature type="binding site" evidence="4">
    <location>
        <position position="14"/>
    </location>
    <ligand>
        <name>3-amino-2-oxopropyl phosphate</name>
        <dbReference type="ChEBI" id="CHEBI:57279"/>
    </ligand>
</feature>
<dbReference type="PANTHER" id="PTHR30456:SF0">
    <property type="entry name" value="PYRIDOXINE 5'-PHOSPHATE SYNTHASE"/>
    <property type="match status" value="1"/>
</dbReference>
<dbReference type="GO" id="GO:0033856">
    <property type="term" value="F:pyridoxine 5'-phosphate synthase activity"/>
    <property type="evidence" value="ECO:0007669"/>
    <property type="project" value="UniProtKB-UniRule"/>
</dbReference>
<gene>
    <name evidence="4 6" type="primary">pdxJ</name>
    <name evidence="6" type="ORF">sL5_05680</name>
</gene>
<evidence type="ECO:0000256" key="3">
    <source>
        <dbReference type="ARBA" id="ARBA00023096"/>
    </source>
</evidence>
<dbReference type="Proteomes" id="UP000637906">
    <property type="component" value="Unassembled WGS sequence"/>
</dbReference>
<feature type="binding site" evidence="4">
    <location>
        <position position="196"/>
    </location>
    <ligand>
        <name>3-amino-2-oxopropyl phosphate</name>
        <dbReference type="ChEBI" id="CHEBI:57279"/>
    </ligand>
</feature>
<keyword evidence="1 4" id="KW-0963">Cytoplasm</keyword>
<dbReference type="SUPFAM" id="SSF63892">
    <property type="entry name" value="Pyridoxine 5'-phosphate synthase"/>
    <property type="match status" value="1"/>
</dbReference>
<dbReference type="EC" id="2.6.99.2" evidence="4 5"/>
<dbReference type="PANTHER" id="PTHR30456">
    <property type="entry name" value="PYRIDOXINE 5'-PHOSPHATE SYNTHASE"/>
    <property type="match status" value="1"/>
</dbReference>
<feature type="binding site" evidence="4">
    <location>
        <position position="57"/>
    </location>
    <ligand>
        <name>1-deoxy-D-xylulose 5-phosphate</name>
        <dbReference type="ChEBI" id="CHEBI:57792"/>
    </ligand>
</feature>